<feature type="binding site" evidence="18">
    <location>
        <position position="268"/>
    </location>
    <ligand>
        <name>Zn(2+)</name>
        <dbReference type="ChEBI" id="CHEBI:29105"/>
    </ligand>
</feature>
<name>A0ABU7UYF0_9GAMM</name>
<dbReference type="EC" id="4.2.3.4" evidence="7 18"/>
<evidence type="ECO:0000256" key="20">
    <source>
        <dbReference type="SAM" id="Phobius"/>
    </source>
</evidence>
<evidence type="ECO:0000256" key="2">
    <source>
        <dbReference type="ARBA" id="ARBA00001911"/>
    </source>
</evidence>
<feature type="transmembrane region" description="Helical" evidence="20">
    <location>
        <begin position="100"/>
        <end position="122"/>
    </location>
</feature>
<keyword evidence="11 18" id="KW-0479">Metal-binding</keyword>
<feature type="binding site" evidence="18">
    <location>
        <position position="187"/>
    </location>
    <ligand>
        <name>Zn(2+)</name>
        <dbReference type="ChEBI" id="CHEBI:29105"/>
    </ligand>
</feature>
<keyword evidence="20" id="KW-1133">Transmembrane helix</keyword>
<comment type="caution">
    <text evidence="23">The sequence shown here is derived from an EMBL/GenBank/DDBJ whole genome shotgun (WGS) entry which is preliminary data.</text>
</comment>
<evidence type="ECO:0000256" key="18">
    <source>
        <dbReference type="HAMAP-Rule" id="MF_00110"/>
    </source>
</evidence>
<evidence type="ECO:0000256" key="19">
    <source>
        <dbReference type="SAM" id="MobiDB-lite"/>
    </source>
</evidence>
<keyword evidence="20" id="KW-0812">Transmembrane</keyword>
<dbReference type="PIRSF" id="PIRSF001455">
    <property type="entry name" value="DHQ_synth"/>
    <property type="match status" value="1"/>
</dbReference>
<evidence type="ECO:0000259" key="22">
    <source>
        <dbReference type="Pfam" id="PF24621"/>
    </source>
</evidence>
<evidence type="ECO:0000256" key="10">
    <source>
        <dbReference type="ARBA" id="ARBA00022605"/>
    </source>
</evidence>
<dbReference type="Pfam" id="PF24621">
    <property type="entry name" value="DHQS_C"/>
    <property type="match status" value="1"/>
</dbReference>
<reference evidence="23 24" key="1">
    <citation type="submission" date="2024-01" db="EMBL/GenBank/DDBJ databases">
        <title>Novel species of the genus Luteimonas isolated from rivers.</title>
        <authorList>
            <person name="Lu H."/>
        </authorList>
    </citation>
    <scope>NUCLEOTIDE SEQUENCE [LARGE SCALE GENOMIC DNA]</scope>
    <source>
        <strain evidence="23 24">FXH3W</strain>
    </source>
</reference>
<dbReference type="GO" id="GO:0003856">
    <property type="term" value="F:3-dehydroquinate synthase activity"/>
    <property type="evidence" value="ECO:0007669"/>
    <property type="project" value="UniProtKB-EC"/>
</dbReference>
<evidence type="ECO:0000256" key="13">
    <source>
        <dbReference type="ARBA" id="ARBA00022833"/>
    </source>
</evidence>
<keyword evidence="24" id="KW-1185">Reference proteome</keyword>
<sequence>MTEHTTIRVDGPRPYTVTVGAELLRNATTWQLQSAKQFALITDHHVGPLYLKAVHEGLTAAHPDAQILSLTLDAGEASKNWQQLGNVLEQLADAGMRRDAVVLALGGGVIGDLAGLAAALWMRGIDCIQVPTSLLAMVDSSVGGKTAVDLPHGKNLIGAFHPPRHVIADVATLTTLPAREFAAGMAEVIKYGAAFDREFMQWLQQHAAEITARDAATLTELVARCIRYKAAIVARDPTERGERALLNFGHTFGHALEVMAGYGDALLHGEAVAIGMVQAARHSESALQLPAADTQQLIDTLQRFGLPTEPPAGTDPQTQKHHMRLDKKNTGSALRLILLQQLGRAVIHQSPL</sequence>
<keyword evidence="17 18" id="KW-0170">Cobalt</keyword>
<comment type="function">
    <text evidence="3 18">Catalyzes the conversion of 3-deoxy-D-arabino-heptulosonate 7-phosphate (DAHP) to dehydroquinate (DHQ).</text>
</comment>
<dbReference type="InterPro" id="IPR016037">
    <property type="entry name" value="DHQ_synth_AroB"/>
</dbReference>
<evidence type="ECO:0000256" key="6">
    <source>
        <dbReference type="ARBA" id="ARBA00005412"/>
    </source>
</evidence>
<dbReference type="Pfam" id="PF01761">
    <property type="entry name" value="DHQ_synthase"/>
    <property type="match status" value="1"/>
</dbReference>
<feature type="binding site" evidence="18">
    <location>
        <begin position="132"/>
        <end position="133"/>
    </location>
    <ligand>
        <name>NAD(+)</name>
        <dbReference type="ChEBI" id="CHEBI:57540"/>
    </ligand>
</feature>
<feature type="domain" description="3-dehydroquinate synthase N-terminal" evidence="21">
    <location>
        <begin position="70"/>
        <end position="182"/>
    </location>
</feature>
<feature type="binding site" evidence="18">
    <location>
        <position position="154"/>
    </location>
    <ligand>
        <name>NAD(+)</name>
        <dbReference type="ChEBI" id="CHEBI:57540"/>
    </ligand>
</feature>
<feature type="binding site" evidence="18">
    <location>
        <position position="250"/>
    </location>
    <ligand>
        <name>Zn(2+)</name>
        <dbReference type="ChEBI" id="CHEBI:29105"/>
    </ligand>
</feature>
<dbReference type="EMBL" id="JAZHBO010000001">
    <property type="protein sequence ID" value="MEF2155561.1"/>
    <property type="molecule type" value="Genomic_DNA"/>
</dbReference>
<organism evidence="23 24">
    <name type="scientific">Aquilutibacter rugosus</name>
    <dbReference type="NCBI Taxonomy" id="3115820"/>
    <lineage>
        <taxon>Bacteria</taxon>
        <taxon>Pseudomonadati</taxon>
        <taxon>Pseudomonadota</taxon>
        <taxon>Gammaproteobacteria</taxon>
        <taxon>Lysobacterales</taxon>
        <taxon>Lysobacteraceae</taxon>
        <taxon>Aquilutibacter</taxon>
    </lineage>
</organism>
<evidence type="ECO:0000313" key="23">
    <source>
        <dbReference type="EMBL" id="MEF2155561.1"/>
    </source>
</evidence>
<dbReference type="SUPFAM" id="SSF56796">
    <property type="entry name" value="Dehydroquinate synthase-like"/>
    <property type="match status" value="1"/>
</dbReference>
<comment type="cofactor">
    <cofactor evidence="18">
        <name>Co(2+)</name>
        <dbReference type="ChEBI" id="CHEBI:48828"/>
    </cofactor>
    <cofactor evidence="18">
        <name>Zn(2+)</name>
        <dbReference type="ChEBI" id="CHEBI:29105"/>
    </cofactor>
    <text evidence="18">Binds 1 divalent metal cation per subunit. Can use either Co(2+) or Zn(2+).</text>
</comment>
<dbReference type="HAMAP" id="MF_00110">
    <property type="entry name" value="DHQ_synthase"/>
    <property type="match status" value="1"/>
</dbReference>
<evidence type="ECO:0000259" key="21">
    <source>
        <dbReference type="Pfam" id="PF01761"/>
    </source>
</evidence>
<evidence type="ECO:0000256" key="5">
    <source>
        <dbReference type="ARBA" id="ARBA00004661"/>
    </source>
</evidence>
<protein>
    <recommendedName>
        <fullName evidence="8 18">3-dehydroquinate synthase</fullName>
        <shortName evidence="18">DHQS</shortName>
        <ecNumber evidence="7 18">4.2.3.4</ecNumber>
    </recommendedName>
</protein>
<evidence type="ECO:0000256" key="11">
    <source>
        <dbReference type="ARBA" id="ARBA00022723"/>
    </source>
</evidence>
<gene>
    <name evidence="18 23" type="primary">aroB</name>
    <name evidence="23" type="ORF">V3390_04845</name>
</gene>
<evidence type="ECO:0000256" key="14">
    <source>
        <dbReference type="ARBA" id="ARBA00023027"/>
    </source>
</evidence>
<proteinExistence type="inferred from homology"/>
<keyword evidence="10 18" id="KW-0028">Amino-acid biosynthesis</keyword>
<dbReference type="InterPro" id="IPR030960">
    <property type="entry name" value="DHQS/DOIS_N"/>
</dbReference>
<dbReference type="Proteomes" id="UP001356170">
    <property type="component" value="Unassembled WGS sequence"/>
</dbReference>
<keyword evidence="16 18" id="KW-0456">Lyase</keyword>
<evidence type="ECO:0000256" key="16">
    <source>
        <dbReference type="ARBA" id="ARBA00023239"/>
    </source>
</evidence>
<keyword evidence="12 18" id="KW-0547">Nucleotide-binding</keyword>
<keyword evidence="15 18" id="KW-0057">Aromatic amino acid biosynthesis</keyword>
<dbReference type="PANTHER" id="PTHR43622">
    <property type="entry name" value="3-DEHYDROQUINATE SYNTHASE"/>
    <property type="match status" value="1"/>
</dbReference>
<dbReference type="Gene3D" id="3.40.50.1970">
    <property type="match status" value="1"/>
</dbReference>
<evidence type="ECO:0000256" key="7">
    <source>
        <dbReference type="ARBA" id="ARBA00013031"/>
    </source>
</evidence>
<keyword evidence="20" id="KW-0472">Membrane</keyword>
<dbReference type="InterPro" id="IPR056179">
    <property type="entry name" value="DHQS_C"/>
</dbReference>
<evidence type="ECO:0000256" key="12">
    <source>
        <dbReference type="ARBA" id="ARBA00022741"/>
    </source>
</evidence>
<comment type="subcellular location">
    <subcellularLocation>
        <location evidence="4 18">Cytoplasm</location>
    </subcellularLocation>
</comment>
<evidence type="ECO:0000256" key="3">
    <source>
        <dbReference type="ARBA" id="ARBA00003485"/>
    </source>
</evidence>
<feature type="binding site" evidence="18">
    <location>
        <position position="145"/>
    </location>
    <ligand>
        <name>NAD(+)</name>
        <dbReference type="ChEBI" id="CHEBI:57540"/>
    </ligand>
</feature>
<dbReference type="InterPro" id="IPR050071">
    <property type="entry name" value="Dehydroquinate_synthase"/>
</dbReference>
<evidence type="ECO:0000256" key="17">
    <source>
        <dbReference type="ARBA" id="ARBA00023285"/>
    </source>
</evidence>
<dbReference type="NCBIfam" id="TIGR01357">
    <property type="entry name" value="aroB"/>
    <property type="match status" value="1"/>
</dbReference>
<comment type="pathway">
    <text evidence="5 18">Metabolic intermediate biosynthesis; chorismate biosynthesis; chorismate from D-erythrose 4-phosphate and phosphoenolpyruvate: step 2/7.</text>
</comment>
<dbReference type="CDD" id="cd08195">
    <property type="entry name" value="DHQS"/>
    <property type="match status" value="1"/>
</dbReference>
<dbReference type="PANTHER" id="PTHR43622:SF7">
    <property type="entry name" value="3-DEHYDROQUINATE SYNTHASE, CHLOROPLASTIC"/>
    <property type="match status" value="1"/>
</dbReference>
<dbReference type="Gene3D" id="1.20.1090.10">
    <property type="entry name" value="Dehydroquinate synthase-like - alpha domain"/>
    <property type="match status" value="1"/>
</dbReference>
<keyword evidence="14 18" id="KW-0520">NAD</keyword>
<evidence type="ECO:0000256" key="15">
    <source>
        <dbReference type="ARBA" id="ARBA00023141"/>
    </source>
</evidence>
<dbReference type="InterPro" id="IPR030963">
    <property type="entry name" value="DHQ_synth_fam"/>
</dbReference>
<evidence type="ECO:0000256" key="4">
    <source>
        <dbReference type="ARBA" id="ARBA00004496"/>
    </source>
</evidence>
<accession>A0ABU7UYF0</accession>
<evidence type="ECO:0000256" key="9">
    <source>
        <dbReference type="ARBA" id="ARBA00022490"/>
    </source>
</evidence>
<dbReference type="RefSeq" id="WP_331703578.1">
    <property type="nucleotide sequence ID" value="NZ_JAZHBO010000001.1"/>
</dbReference>
<keyword evidence="13 18" id="KW-0862">Zinc</keyword>
<comment type="catalytic activity">
    <reaction evidence="1 18">
        <text>7-phospho-2-dehydro-3-deoxy-D-arabino-heptonate = 3-dehydroquinate + phosphate</text>
        <dbReference type="Rhea" id="RHEA:21968"/>
        <dbReference type="ChEBI" id="CHEBI:32364"/>
        <dbReference type="ChEBI" id="CHEBI:43474"/>
        <dbReference type="ChEBI" id="CHEBI:58394"/>
        <dbReference type="EC" id="4.2.3.4"/>
    </reaction>
</comment>
<feature type="region of interest" description="Disordered" evidence="19">
    <location>
        <begin position="306"/>
        <end position="325"/>
    </location>
</feature>
<comment type="similarity">
    <text evidence="6 18">Belongs to the sugar phosphate cyclases superfamily. Dehydroquinate synthase family.</text>
</comment>
<comment type="cofactor">
    <cofactor evidence="2 18">
        <name>NAD(+)</name>
        <dbReference type="ChEBI" id="CHEBI:57540"/>
    </cofactor>
</comment>
<evidence type="ECO:0000256" key="1">
    <source>
        <dbReference type="ARBA" id="ARBA00001393"/>
    </source>
</evidence>
<evidence type="ECO:0000313" key="24">
    <source>
        <dbReference type="Proteomes" id="UP001356170"/>
    </source>
</evidence>
<keyword evidence="9 18" id="KW-0963">Cytoplasm</keyword>
<comment type="caution">
    <text evidence="18">Lacks conserved residue(s) required for the propagation of feature annotation.</text>
</comment>
<feature type="binding site" evidence="18">
    <location>
        <begin position="172"/>
        <end position="175"/>
    </location>
    <ligand>
        <name>NAD(+)</name>
        <dbReference type="ChEBI" id="CHEBI:57540"/>
    </ligand>
</feature>
<feature type="binding site" evidence="18">
    <location>
        <begin position="108"/>
        <end position="112"/>
    </location>
    <ligand>
        <name>NAD(+)</name>
        <dbReference type="ChEBI" id="CHEBI:57540"/>
    </ligand>
</feature>
<feature type="domain" description="3-dehydroquinate synthase C-terminal" evidence="22">
    <location>
        <begin position="184"/>
        <end position="329"/>
    </location>
</feature>
<evidence type="ECO:0000256" key="8">
    <source>
        <dbReference type="ARBA" id="ARBA00017684"/>
    </source>
</evidence>